<dbReference type="GO" id="GO:0030420">
    <property type="term" value="P:establishment of competence for transformation"/>
    <property type="evidence" value="ECO:0007669"/>
    <property type="project" value="InterPro"/>
</dbReference>
<dbReference type="InterPro" id="IPR052159">
    <property type="entry name" value="Competence_DNA_uptake"/>
</dbReference>
<keyword evidence="2" id="KW-1003">Cell membrane</keyword>
<dbReference type="InterPro" id="IPR025405">
    <property type="entry name" value="DUF4131"/>
</dbReference>
<dbReference type="InterPro" id="IPR036866">
    <property type="entry name" value="RibonucZ/Hydroxyglut_hydro"/>
</dbReference>
<keyword evidence="5" id="KW-0472">Membrane</keyword>
<comment type="subcellular location">
    <subcellularLocation>
        <location evidence="1">Cell membrane</location>
        <topology evidence="1">Multi-pass membrane protein</topology>
    </subcellularLocation>
</comment>
<evidence type="ECO:0000256" key="2">
    <source>
        <dbReference type="ARBA" id="ARBA00022475"/>
    </source>
</evidence>
<dbReference type="PANTHER" id="PTHR30619:SF7">
    <property type="entry name" value="BETA-LACTAMASE DOMAIN PROTEIN"/>
    <property type="match status" value="1"/>
</dbReference>
<evidence type="ECO:0000256" key="1">
    <source>
        <dbReference type="ARBA" id="ARBA00004651"/>
    </source>
</evidence>
<dbReference type="SUPFAM" id="SSF56281">
    <property type="entry name" value="Metallo-hydrolase/oxidoreductase"/>
    <property type="match status" value="1"/>
</dbReference>
<evidence type="ECO:0000256" key="3">
    <source>
        <dbReference type="ARBA" id="ARBA00022692"/>
    </source>
</evidence>
<evidence type="ECO:0000313" key="6">
    <source>
        <dbReference type="EMBL" id="UUN96534.1"/>
    </source>
</evidence>
<organism evidence="6 7">
    <name type="scientific">Acinetobacter bereziniae</name>
    <name type="common">Acinetobacter genomosp. 10</name>
    <dbReference type="NCBI Taxonomy" id="106648"/>
    <lineage>
        <taxon>Bacteria</taxon>
        <taxon>Pseudomonadati</taxon>
        <taxon>Pseudomonadota</taxon>
        <taxon>Gammaproteobacteria</taxon>
        <taxon>Moraxellales</taxon>
        <taxon>Moraxellaceae</taxon>
        <taxon>Acinetobacter</taxon>
    </lineage>
</organism>
<dbReference type="GO" id="GO:0005886">
    <property type="term" value="C:plasma membrane"/>
    <property type="evidence" value="ECO:0007669"/>
    <property type="project" value="UniProtKB-SubCell"/>
</dbReference>
<dbReference type="CDD" id="cd07731">
    <property type="entry name" value="ComA-like_MBL-fold"/>
    <property type="match status" value="1"/>
</dbReference>
<keyword evidence="3" id="KW-0812">Transmembrane</keyword>
<dbReference type="InterPro" id="IPR004797">
    <property type="entry name" value="Competence_ComEC/Rec2"/>
</dbReference>
<protein>
    <submittedName>
        <fullName evidence="6">DNA internalization-related competence protein ComEC/Rec2</fullName>
    </submittedName>
</protein>
<sequence>MSLYCLLIGWILGVSLMGYPLPQHINLLLCLGIGANLLLIVSHYFNYKIITSVYFKLLQTALITLVSGLLGWHYADSALSQRLTLRDTPHHQIDQIIYIAHINKVRQKTSTSSEKFSNTATIQQKVQLLAPKQTTQLILYANPSQAELLQLGQYYRVTGQIKPIHGYAVDGTFDKEKWSIQENILGILQPKSIDLIDSDEVKQMGYAAFVDHQHTWWKQAQLKIEKLRFDFRNLIAHSSLQHQGLLLALLTGDESLLPSATQDLFKKMGISHLLAISGPHVLIFATLFCFLFNVVIKQLFPAIFLKVPRPYLLVYPFLICVVFYTAFVGFEIPALRTMLTIIILSLIILLKQKIQPLKHLLLAASILLLFDPFSILSAAFVLSFGTCFILIRIYQTIQQQDQQQIDTWKTQSKRFIYLLIESQWKIFIALMPLVLWVFQQFSWLAPLSNLIAIPMMALIVPVEIIAASLSFFSESLGLWIFQFSDLLLSILVTVLELFDQSLGGELSWWALSQLEILCIAFAIFIVFLPQGTVPKFWALLCLSPLFLPQQSASIFQLNVLDVGQGQAVLIRLPQHNMLIDTGGSWDETQLSIGQQVMLPYLMRQGVSQLDQVILTHLDQDHSGAFTQIAKQIKIDKVFSNEQHEGFKPYSFEYCQQGQVLQYGEIRISILSPAQNKLSQVAYNKNEQSCVVYIQVPQSKSFKNFLLMGDAGWETEFNLLQQYPELNVDVLVLGHHGSQNSSSYAFLKQLQPKLAIVSAGYNNRYGHPHPIVLKRLAHLNIPLKSTSQQGTIQIDLDRHGEMKINSFRDRLKWLGRAES</sequence>
<dbReference type="Pfam" id="PF00753">
    <property type="entry name" value="Lactamase_B"/>
    <property type="match status" value="1"/>
</dbReference>
<keyword evidence="4" id="KW-1133">Transmembrane helix</keyword>
<gene>
    <name evidence="6" type="ORF">I9054_014260</name>
</gene>
<dbReference type="InterPro" id="IPR035681">
    <property type="entry name" value="ComA-like_MBL"/>
</dbReference>
<dbReference type="RefSeq" id="WP_198114474.1">
    <property type="nucleotide sequence ID" value="NZ_CP066121.1"/>
</dbReference>
<dbReference type="EMBL" id="CP092085">
    <property type="protein sequence ID" value="UUN96534.1"/>
    <property type="molecule type" value="Genomic_DNA"/>
</dbReference>
<dbReference type="AlphaFoldDB" id="A0A8I1AB72"/>
<dbReference type="Proteomes" id="UP000644140">
    <property type="component" value="Chromosome"/>
</dbReference>
<dbReference type="PANTHER" id="PTHR30619">
    <property type="entry name" value="DNA INTERNALIZATION/COMPETENCE PROTEIN COMEC/REC2"/>
    <property type="match status" value="1"/>
</dbReference>
<evidence type="ECO:0000313" key="7">
    <source>
        <dbReference type="Proteomes" id="UP000644140"/>
    </source>
</evidence>
<accession>A0A8I1AB72</accession>
<dbReference type="Gene3D" id="3.60.15.10">
    <property type="entry name" value="Ribonuclease Z/Hydroxyacylglutathione hydrolase-like"/>
    <property type="match status" value="1"/>
</dbReference>
<evidence type="ECO:0000256" key="5">
    <source>
        <dbReference type="ARBA" id="ARBA00023136"/>
    </source>
</evidence>
<dbReference type="NCBIfam" id="TIGR00361">
    <property type="entry name" value="ComEC_Rec2"/>
    <property type="match status" value="1"/>
</dbReference>
<dbReference type="InterPro" id="IPR001279">
    <property type="entry name" value="Metallo-B-lactamas"/>
</dbReference>
<dbReference type="SMART" id="SM00849">
    <property type="entry name" value="Lactamase_B"/>
    <property type="match status" value="1"/>
</dbReference>
<name>A0A8I1AB72_ACIBZ</name>
<proteinExistence type="predicted"/>
<evidence type="ECO:0000256" key="4">
    <source>
        <dbReference type="ARBA" id="ARBA00022989"/>
    </source>
</evidence>
<dbReference type="Pfam" id="PF03772">
    <property type="entry name" value="Competence"/>
    <property type="match status" value="1"/>
</dbReference>
<dbReference type="Pfam" id="PF13567">
    <property type="entry name" value="DUF4131"/>
    <property type="match status" value="1"/>
</dbReference>
<dbReference type="InterPro" id="IPR004477">
    <property type="entry name" value="ComEC_N"/>
</dbReference>
<reference evidence="6" key="1">
    <citation type="submission" date="2022-02" db="EMBL/GenBank/DDBJ databases">
        <title>Characterization of Tn125 harboring carbapenem-resistant Acinetobacter bereziniae clinical isolates.</title>
        <authorList>
            <person name="Wong N.-K."/>
            <person name="Pan Q."/>
        </authorList>
    </citation>
    <scope>NUCLEOTIDE SEQUENCE</scope>
    <source>
        <strain evidence="6">GD03393</strain>
    </source>
</reference>
<dbReference type="NCBIfam" id="TIGR00360">
    <property type="entry name" value="ComEC_N-term"/>
    <property type="match status" value="1"/>
</dbReference>